<protein>
    <submittedName>
        <fullName evidence="3">Structural protein</fullName>
    </submittedName>
</protein>
<organism evidence="3">
    <name type="scientific">Electric ant polycipivirus 1</name>
    <dbReference type="NCBI Taxonomy" id="3003605"/>
    <lineage>
        <taxon>Viruses</taxon>
        <taxon>Riboviria</taxon>
        <taxon>Orthornavirae</taxon>
        <taxon>Pisuviricota</taxon>
        <taxon>Pisoniviricetes</taxon>
        <taxon>Picornavirales</taxon>
        <taxon>Polycipiviridae</taxon>
    </lineage>
</organism>
<dbReference type="InterPro" id="IPR029053">
    <property type="entry name" value="Viral_coat"/>
</dbReference>
<dbReference type="EMBL" id="OP518021">
    <property type="protein sequence ID" value="WAL01494.1"/>
    <property type="molecule type" value="Genomic_RNA"/>
</dbReference>
<evidence type="ECO:0000313" key="3">
    <source>
        <dbReference type="EMBL" id="WAL01494.1"/>
    </source>
</evidence>
<proteinExistence type="predicted"/>
<keyword evidence="2" id="KW-0946">Virion</keyword>
<comment type="subcellular location">
    <subcellularLocation>
        <location evidence="1">Virion</location>
    </subcellularLocation>
</comment>
<dbReference type="GO" id="GO:0044423">
    <property type="term" value="C:virion component"/>
    <property type="evidence" value="ECO:0007669"/>
    <property type="project" value="UniProtKB-KW"/>
</dbReference>
<evidence type="ECO:0000256" key="2">
    <source>
        <dbReference type="ARBA" id="ARBA00022844"/>
    </source>
</evidence>
<sequence>MATQGIATETGFSTINQSGAIPSVESGLPLGLPEQPDLMVSHHERAMVARFHLTSLLEQEKLVGTYEITPTTDPSTAVWEFVHTARNVLELHLRTYKTIFRLSSWKLHFKFEFRSNFQQVGQILVVQHNIPLKTLWYILGKYQDLDGSNKLSENYMLMTILPHTKVAMGEDVDVQATMNWNIPIEGCMSSYSGYQYDHESAENTYAQEIEMGRIFVIAPVKMQVALNVTPSMTVRIWSRLSNLRLAAYNPLDSVI</sequence>
<accession>A0AA95IZW5</accession>
<name>A0AA95IZW5_9VIRU</name>
<dbReference type="Gene3D" id="2.60.120.20">
    <property type="match status" value="1"/>
</dbReference>
<evidence type="ECO:0000256" key="1">
    <source>
        <dbReference type="ARBA" id="ARBA00004328"/>
    </source>
</evidence>
<reference evidence="3" key="1">
    <citation type="submission" date="2022-09" db="EMBL/GenBank/DDBJ databases">
        <authorList>
            <person name="Valles S.M."/>
            <person name="Zhao C."/>
            <person name="Rivers A.R."/>
            <person name="Iwata R.L."/>
            <person name="Oi D.H."/>
            <person name="Cha D.H."/>
            <person name="Collignon R.M."/>
            <person name="Cox N.A."/>
            <person name="Morton G.J."/>
            <person name="Calcaterra L.A."/>
        </authorList>
    </citation>
    <scope>NUCLEOTIDE SEQUENCE</scope>
</reference>